<dbReference type="InterPro" id="IPR052053">
    <property type="entry name" value="IM_YidH-like"/>
</dbReference>
<dbReference type="InterPro" id="IPR003807">
    <property type="entry name" value="DUF202"/>
</dbReference>
<evidence type="ECO:0000259" key="7">
    <source>
        <dbReference type="Pfam" id="PF02656"/>
    </source>
</evidence>
<evidence type="ECO:0000256" key="4">
    <source>
        <dbReference type="ARBA" id="ARBA00022989"/>
    </source>
</evidence>
<proteinExistence type="predicted"/>
<feature type="transmembrane region" description="Helical" evidence="6">
    <location>
        <begin position="143"/>
        <end position="164"/>
    </location>
</feature>
<evidence type="ECO:0000313" key="9">
    <source>
        <dbReference type="Proteomes" id="UP001473302"/>
    </source>
</evidence>
<comment type="subcellular location">
    <subcellularLocation>
        <location evidence="1">Cell membrane</location>
        <topology evidence="1">Multi-pass membrane protein</topology>
    </subcellularLocation>
</comment>
<keyword evidence="2" id="KW-1003">Cell membrane</keyword>
<evidence type="ECO:0000313" key="8">
    <source>
        <dbReference type="EMBL" id="GAA5812233.1"/>
    </source>
</evidence>
<keyword evidence="5 6" id="KW-0472">Membrane</keyword>
<comment type="caution">
    <text evidence="8">The sequence shown here is derived from an EMBL/GenBank/DDBJ whole genome shotgun (WGS) entry which is preliminary data.</text>
</comment>
<evidence type="ECO:0000256" key="3">
    <source>
        <dbReference type="ARBA" id="ARBA00022692"/>
    </source>
</evidence>
<gene>
    <name evidence="8" type="ORF">MFLAVUS_005683</name>
</gene>
<dbReference type="PANTHER" id="PTHR34187:SF2">
    <property type="entry name" value="DUF202 DOMAIN-CONTAINING PROTEIN"/>
    <property type="match status" value="1"/>
</dbReference>
<feature type="domain" description="DUF202" evidence="7">
    <location>
        <begin position="52"/>
        <end position="129"/>
    </location>
</feature>
<accession>A0ABP9YZF8</accession>
<dbReference type="Pfam" id="PF02656">
    <property type="entry name" value="DUF202"/>
    <property type="match status" value="1"/>
</dbReference>
<feature type="transmembrane region" description="Helical" evidence="6">
    <location>
        <begin position="105"/>
        <end position="123"/>
    </location>
</feature>
<keyword evidence="9" id="KW-1185">Reference proteome</keyword>
<reference evidence="8 9" key="1">
    <citation type="submission" date="2024-04" db="EMBL/GenBank/DDBJ databases">
        <title>genome sequences of Mucor flavus KT1a and Helicostylum pulchrum KT1b strains isolated from the surface of a dry-aged beef.</title>
        <authorList>
            <person name="Toyotome T."/>
            <person name="Hosono M."/>
            <person name="Torimaru M."/>
            <person name="Fukuda K."/>
            <person name="Mikami N."/>
        </authorList>
    </citation>
    <scope>NUCLEOTIDE SEQUENCE [LARGE SCALE GENOMIC DNA]</scope>
    <source>
        <strain evidence="8 9">KT1a</strain>
    </source>
</reference>
<protein>
    <recommendedName>
        <fullName evidence="7">DUF202 domain-containing protein</fullName>
    </recommendedName>
</protein>
<dbReference type="EMBL" id="BAABUK010000012">
    <property type="protein sequence ID" value="GAA5812233.1"/>
    <property type="molecule type" value="Genomic_DNA"/>
</dbReference>
<keyword evidence="4 6" id="KW-1133">Transmembrane helix</keyword>
<feature type="transmembrane region" description="Helical" evidence="6">
    <location>
        <begin position="64"/>
        <end position="84"/>
    </location>
</feature>
<evidence type="ECO:0000256" key="6">
    <source>
        <dbReference type="SAM" id="Phobius"/>
    </source>
</evidence>
<name>A0ABP9YZF8_9FUNG</name>
<organism evidence="8 9">
    <name type="scientific">Mucor flavus</name>
    <dbReference type="NCBI Taxonomy" id="439312"/>
    <lineage>
        <taxon>Eukaryota</taxon>
        <taxon>Fungi</taxon>
        <taxon>Fungi incertae sedis</taxon>
        <taxon>Mucoromycota</taxon>
        <taxon>Mucoromycotina</taxon>
        <taxon>Mucoromycetes</taxon>
        <taxon>Mucorales</taxon>
        <taxon>Mucorineae</taxon>
        <taxon>Mucoraceae</taxon>
        <taxon>Mucor</taxon>
    </lineage>
</organism>
<sequence>MSTNYAQAGTSSTVVRKPSLQLVEQVEIYKSSMLEDCFDYSILISNNISMARDQLANERNWLTWFRLSCTLILLGFSILIQFRLPDPSTEQEQPTVTKIQPANKSVGLVFCIVGFSCFFVGLGKYFKSQNLLVKQATYVQAGWGSYIMVAILFLFVCTVMILALH</sequence>
<evidence type="ECO:0000256" key="1">
    <source>
        <dbReference type="ARBA" id="ARBA00004651"/>
    </source>
</evidence>
<keyword evidence="3 6" id="KW-0812">Transmembrane</keyword>
<evidence type="ECO:0000256" key="5">
    <source>
        <dbReference type="ARBA" id="ARBA00023136"/>
    </source>
</evidence>
<evidence type="ECO:0000256" key="2">
    <source>
        <dbReference type="ARBA" id="ARBA00022475"/>
    </source>
</evidence>
<dbReference type="Proteomes" id="UP001473302">
    <property type="component" value="Unassembled WGS sequence"/>
</dbReference>
<dbReference type="PANTHER" id="PTHR34187">
    <property type="entry name" value="FGR18P"/>
    <property type="match status" value="1"/>
</dbReference>